<name>A0AAE7SY57_9CAUD</name>
<organism evidence="1 2">
    <name type="scientific">Caulobacter phage S2B</name>
    <dbReference type="NCBI Taxonomy" id="2759120"/>
    <lineage>
        <taxon>Viruses</taxon>
        <taxon>Duplodnaviria</taxon>
        <taxon>Heunggongvirae</taxon>
        <taxon>Uroviricota</taxon>
        <taxon>Caudoviricetes</taxon>
        <taxon>Autographivirales</taxon>
        <taxon>Autographivirales incertae sedis</taxon>
        <taxon>Sumtervirus</taxon>
        <taxon>Sumtervirus S2B</taxon>
    </lineage>
</organism>
<evidence type="ECO:0000313" key="2">
    <source>
        <dbReference type="Proteomes" id="UP000827856"/>
    </source>
</evidence>
<gene>
    <name evidence="1" type="primary">S2B_gp018c</name>
</gene>
<sequence>MASLQAAFRGSASNMGRGLRSLQTIVQSRQGMAKVVRIKSALGHDPADVTAKIGKSFEDKLTA</sequence>
<proteinExistence type="predicted"/>
<dbReference type="EMBL" id="MN857473">
    <property type="protein sequence ID" value="QOC54132.1"/>
    <property type="molecule type" value="Genomic_DNA"/>
</dbReference>
<dbReference type="Proteomes" id="UP000827856">
    <property type="component" value="Segment"/>
</dbReference>
<evidence type="ECO:0000313" key="1">
    <source>
        <dbReference type="EMBL" id="QOC54132.1"/>
    </source>
</evidence>
<accession>A0AAE7SY57</accession>
<reference evidence="1" key="1">
    <citation type="submission" date="2019-12" db="EMBL/GenBank/DDBJ databases">
        <title>S2B, a lysogenic bacteriophage that infects Caulobacter crescentus.</title>
        <authorList>
            <person name="Ely B."/>
            <person name="Berrios L."/>
            <person name="Thomas Q."/>
        </authorList>
    </citation>
    <scope>NUCLEOTIDE SEQUENCE</scope>
</reference>
<keyword evidence="2" id="KW-1185">Reference proteome</keyword>
<protein>
    <submittedName>
        <fullName evidence="1">Uncharacterized protein</fullName>
    </submittedName>
</protein>